<protein>
    <submittedName>
        <fullName evidence="1">Uncharacterized protein</fullName>
    </submittedName>
</protein>
<sequence>MLATQSFSPDWTSQYTTNFPRSWSVPADARAHGFRASLAWDPRLFDVSGRALAEGRDGLRNLELKPSSTGGAEFDVDAGTETIHFSPGVKALYPQENIGEVRATTLSGSGTFGTFDTDFGSVVEPAAPWGAVLAVTWGEVDGTATPHLIQVSSVGPYPIPDGTAIVATLPSAAAANFRASSRNLSETQSRHGRHSEIVIKMTEPVAPGDVVTLERPLAGIGFGKPNLQALPTVIVRPPDGGLVGVRGTGAMQCAPVTASGSPLSDYSASQFS</sequence>
<evidence type="ECO:0000313" key="2">
    <source>
        <dbReference type="Proteomes" id="UP000777440"/>
    </source>
</evidence>
<keyword evidence="2" id="KW-1185">Reference proteome</keyword>
<dbReference type="Proteomes" id="UP000777440">
    <property type="component" value="Unassembled WGS sequence"/>
</dbReference>
<gene>
    <name evidence="1" type="ORF">JNB61_10255</name>
</gene>
<accession>A0ABS7HXP6</accession>
<dbReference type="RefSeq" id="WP_220339549.1">
    <property type="nucleotide sequence ID" value="NZ_JAEUAX010000005.1"/>
</dbReference>
<organism evidence="1 2">
    <name type="scientific">Microbacterium ureisolvens</name>
    <dbReference type="NCBI Taxonomy" id="2781186"/>
    <lineage>
        <taxon>Bacteria</taxon>
        <taxon>Bacillati</taxon>
        <taxon>Actinomycetota</taxon>
        <taxon>Actinomycetes</taxon>
        <taxon>Micrococcales</taxon>
        <taxon>Microbacteriaceae</taxon>
        <taxon>Microbacterium</taxon>
    </lineage>
</organism>
<evidence type="ECO:0000313" key="1">
    <source>
        <dbReference type="EMBL" id="MBW9110154.1"/>
    </source>
</evidence>
<proteinExistence type="predicted"/>
<reference evidence="1 2" key="1">
    <citation type="journal article" date="2021" name="MBio">
        <title>Poor Competitiveness of Bradyrhizobium in Pigeon Pea Root Colonization in Indian Soils.</title>
        <authorList>
            <person name="Chalasani D."/>
            <person name="Basu A."/>
            <person name="Pullabhotla S.V.S.R.N."/>
            <person name="Jorrin B."/>
            <person name="Neal A.L."/>
            <person name="Poole P.S."/>
            <person name="Podile A.R."/>
            <person name="Tkacz A."/>
        </authorList>
    </citation>
    <scope>NUCLEOTIDE SEQUENCE [LARGE SCALE GENOMIC DNA]</scope>
    <source>
        <strain evidence="1 2">HU12</strain>
    </source>
</reference>
<name>A0ABS7HXP6_9MICO</name>
<comment type="caution">
    <text evidence="1">The sequence shown here is derived from an EMBL/GenBank/DDBJ whole genome shotgun (WGS) entry which is preliminary data.</text>
</comment>
<dbReference type="EMBL" id="JAEUAX010000005">
    <property type="protein sequence ID" value="MBW9110154.1"/>
    <property type="molecule type" value="Genomic_DNA"/>
</dbReference>